<evidence type="ECO:0000313" key="3">
    <source>
        <dbReference type="Proteomes" id="UP000515124"/>
    </source>
</evidence>
<feature type="domain" description="Probable histone-arginine methyltransferase CARM1-like N-terminal PH" evidence="2">
    <location>
        <begin position="12"/>
        <end position="69"/>
    </location>
</feature>
<proteinExistence type="predicted"/>
<name>A0A6P5TDR5_PRUAV</name>
<evidence type="ECO:0000313" key="4">
    <source>
        <dbReference type="RefSeq" id="XP_021825210.1"/>
    </source>
</evidence>
<evidence type="ECO:0000259" key="1">
    <source>
        <dbReference type="Pfam" id="PF14303"/>
    </source>
</evidence>
<dbReference type="KEGG" id="pavi:110766231"/>
<dbReference type="AlphaFoldDB" id="A0A6P5TDR5"/>
<dbReference type="InterPro" id="IPR057622">
    <property type="entry name" value="CARM1-like_PH"/>
</dbReference>
<dbReference type="Proteomes" id="UP000515124">
    <property type="component" value="Unplaced"/>
</dbReference>
<sequence>MEGSRGEEAQKQQEFALASISELASSSSSSSLTPAVARFSAEDGVVELRFQQEAESDARVNVDLQTAQIIQAQMWFDATGQAKKSFQSHQCCEIVKNCSRFTAPTVVLNETPLHDSLATDSPMDQDSPLPRVPRPIGRKAAKAKKGSTLNNECAQFLEQIAKNSALRLERDLKREETDKARHEAFAIERQQAQEQDMEDREMKIMAIDTTHMSPETKSYWKMKRRDVMRRKLFHDDGPSNTD</sequence>
<reference evidence="4" key="1">
    <citation type="submission" date="2025-08" db="UniProtKB">
        <authorList>
            <consortium name="RefSeq"/>
        </authorList>
    </citation>
    <scope>IDENTIFICATION</scope>
</reference>
<accession>A0A6P5TDR5</accession>
<evidence type="ECO:0000259" key="2">
    <source>
        <dbReference type="Pfam" id="PF25350"/>
    </source>
</evidence>
<protein>
    <submittedName>
        <fullName evidence="4">Uncharacterized protein LOC110766231 isoform X1</fullName>
    </submittedName>
</protein>
<organism evidence="3 4">
    <name type="scientific">Prunus avium</name>
    <name type="common">Cherry</name>
    <name type="synonym">Cerasus avium</name>
    <dbReference type="NCBI Taxonomy" id="42229"/>
    <lineage>
        <taxon>Eukaryota</taxon>
        <taxon>Viridiplantae</taxon>
        <taxon>Streptophyta</taxon>
        <taxon>Embryophyta</taxon>
        <taxon>Tracheophyta</taxon>
        <taxon>Spermatophyta</taxon>
        <taxon>Magnoliopsida</taxon>
        <taxon>eudicotyledons</taxon>
        <taxon>Gunneridae</taxon>
        <taxon>Pentapetalae</taxon>
        <taxon>rosids</taxon>
        <taxon>fabids</taxon>
        <taxon>Rosales</taxon>
        <taxon>Rosaceae</taxon>
        <taxon>Amygdaloideae</taxon>
        <taxon>Amygdaleae</taxon>
        <taxon>Prunus</taxon>
    </lineage>
</organism>
<keyword evidence="3" id="KW-1185">Reference proteome</keyword>
<dbReference type="Pfam" id="PF25350">
    <property type="entry name" value="PH_PRMT_N"/>
    <property type="match status" value="1"/>
</dbReference>
<feature type="domain" description="No apical meristem-associated C-terminal" evidence="1">
    <location>
        <begin position="75"/>
        <end position="226"/>
    </location>
</feature>
<dbReference type="RefSeq" id="XP_021825210.1">
    <property type="nucleotide sequence ID" value="XM_021969518.1"/>
</dbReference>
<gene>
    <name evidence="4" type="primary">LOC110766231</name>
</gene>
<dbReference type="InterPro" id="IPR029466">
    <property type="entry name" value="NAM-associated_C"/>
</dbReference>
<dbReference type="Pfam" id="PF14303">
    <property type="entry name" value="NAM-associated"/>
    <property type="match status" value="1"/>
</dbReference>
<dbReference type="GeneID" id="110766231"/>